<dbReference type="GO" id="GO:0003676">
    <property type="term" value="F:nucleic acid binding"/>
    <property type="evidence" value="ECO:0007669"/>
    <property type="project" value="InterPro"/>
</dbReference>
<name>A0A1B1YLK4_THEST</name>
<dbReference type="EMBL" id="CP014673">
    <property type="protein sequence ID" value="ANX01648.1"/>
    <property type="molecule type" value="Genomic_DNA"/>
</dbReference>
<dbReference type="InterPro" id="IPR036882">
    <property type="entry name" value="Alba-like_dom_sf"/>
</dbReference>
<sequence>MGIQVLKVAGESNINAAAEAIVEYVVANGIVHIDCIGIKAAYMTVKALVQATEMLVNKGYRFNLRPYYVKVRTKDNNVQSVVKTAIRWTLIAKEKSI</sequence>
<dbReference type="AlphaFoldDB" id="A0A1B1YLK4"/>
<organism evidence="1 2">
    <name type="scientific">Thermoclostridium stercorarium subsp. leptospartum DSM 9219</name>
    <dbReference type="NCBI Taxonomy" id="1346611"/>
    <lineage>
        <taxon>Bacteria</taxon>
        <taxon>Bacillati</taxon>
        <taxon>Bacillota</taxon>
        <taxon>Clostridia</taxon>
        <taxon>Eubacteriales</taxon>
        <taxon>Oscillospiraceae</taxon>
        <taxon>Thermoclostridium</taxon>
    </lineage>
</organism>
<evidence type="ECO:0000313" key="1">
    <source>
        <dbReference type="EMBL" id="ANX01648.1"/>
    </source>
</evidence>
<protein>
    <recommendedName>
        <fullName evidence="3">Stage V sporulation protein S</fullName>
    </recommendedName>
</protein>
<proteinExistence type="predicted"/>
<evidence type="ECO:0008006" key="3">
    <source>
        <dbReference type="Google" id="ProtNLM"/>
    </source>
</evidence>
<reference evidence="1 2" key="1">
    <citation type="submission" date="2016-02" db="EMBL/GenBank/DDBJ databases">
        <title>Comparison of Clostridium stercorarium subspecies using comparative genomics and transcriptomics.</title>
        <authorList>
            <person name="Schellenberg J."/>
            <person name="Thallinger G."/>
            <person name="Levin D.B."/>
            <person name="Zhang X."/>
            <person name="Alvare G."/>
            <person name="Fristensky B."/>
            <person name="Sparling R."/>
        </authorList>
    </citation>
    <scope>NUCLEOTIDE SEQUENCE [LARGE SCALE GENOMIC DNA]</scope>
    <source>
        <strain evidence="1 2">DSM 9219</strain>
    </source>
</reference>
<dbReference type="RefSeq" id="WP_065820886.1">
    <property type="nucleotide sequence ID" value="NZ_CP014673.1"/>
</dbReference>
<dbReference type="Gene3D" id="3.30.110.20">
    <property type="entry name" value="Alba-like domain"/>
    <property type="match status" value="1"/>
</dbReference>
<gene>
    <name evidence="1" type="ORF">CSTERLE_08690</name>
</gene>
<accession>A0A1B1YLK4</accession>
<dbReference type="InterPro" id="IPR007347">
    <property type="entry name" value="SpoVS"/>
</dbReference>
<evidence type="ECO:0000313" key="2">
    <source>
        <dbReference type="Proteomes" id="UP000092931"/>
    </source>
</evidence>
<dbReference type="Proteomes" id="UP000092931">
    <property type="component" value="Chromosome"/>
</dbReference>
<dbReference type="Pfam" id="PF04232">
    <property type="entry name" value="SpoVS"/>
    <property type="match status" value="1"/>
</dbReference>